<evidence type="ECO:0008006" key="3">
    <source>
        <dbReference type="Google" id="ProtNLM"/>
    </source>
</evidence>
<keyword evidence="2" id="KW-1185">Reference proteome</keyword>
<gene>
    <name evidence="1" type="ORF">Spa11_14370</name>
</gene>
<dbReference type="AlphaFoldDB" id="A0A518K627"/>
<accession>A0A518K627</accession>
<dbReference type="SUPFAM" id="SSF88697">
    <property type="entry name" value="PUA domain-like"/>
    <property type="match status" value="1"/>
</dbReference>
<dbReference type="EMBL" id="CP036349">
    <property type="protein sequence ID" value="QDV73241.1"/>
    <property type="molecule type" value="Genomic_DNA"/>
</dbReference>
<dbReference type="Gene3D" id="2.30.130.30">
    <property type="entry name" value="Hypothetical protein"/>
    <property type="match status" value="1"/>
</dbReference>
<protein>
    <recommendedName>
        <fullName evidence="3">ASCH domain-containing protein</fullName>
    </recommendedName>
</protein>
<name>A0A518K627_9BACT</name>
<dbReference type="InterPro" id="IPR015947">
    <property type="entry name" value="PUA-like_sf"/>
</dbReference>
<dbReference type="Proteomes" id="UP000316426">
    <property type="component" value="Chromosome"/>
</dbReference>
<organism evidence="1 2">
    <name type="scientific">Botrimarina mediterranea</name>
    <dbReference type="NCBI Taxonomy" id="2528022"/>
    <lineage>
        <taxon>Bacteria</taxon>
        <taxon>Pseudomonadati</taxon>
        <taxon>Planctomycetota</taxon>
        <taxon>Planctomycetia</taxon>
        <taxon>Pirellulales</taxon>
        <taxon>Lacipirellulaceae</taxon>
        <taxon>Botrimarina</taxon>
    </lineage>
</organism>
<sequence length="142" mass="15960">MDSVPSRNVVLLSIRPQFVERILSGEKAVEFRRTGLPETVASVVVYCTAPVQRVVAYFSVSGVVTAPPDKLWRQFRGVAGIEREAFFEYYKGCEKGRAIQIAEVTRLSQPVDLAKISRGMKAPQSLRYLDATEFDRVRRHAA</sequence>
<evidence type="ECO:0000313" key="1">
    <source>
        <dbReference type="EMBL" id="QDV73241.1"/>
    </source>
</evidence>
<evidence type="ECO:0000313" key="2">
    <source>
        <dbReference type="Proteomes" id="UP000316426"/>
    </source>
</evidence>
<proteinExistence type="predicted"/>
<dbReference type="KEGG" id="bmei:Spa11_14370"/>
<dbReference type="RefSeq" id="WP_145109878.1">
    <property type="nucleotide sequence ID" value="NZ_CP036349.1"/>
</dbReference>
<reference evidence="1 2" key="1">
    <citation type="submission" date="2019-02" db="EMBL/GenBank/DDBJ databases">
        <title>Deep-cultivation of Planctomycetes and their phenomic and genomic characterization uncovers novel biology.</title>
        <authorList>
            <person name="Wiegand S."/>
            <person name="Jogler M."/>
            <person name="Boedeker C."/>
            <person name="Pinto D."/>
            <person name="Vollmers J."/>
            <person name="Rivas-Marin E."/>
            <person name="Kohn T."/>
            <person name="Peeters S.H."/>
            <person name="Heuer A."/>
            <person name="Rast P."/>
            <person name="Oberbeckmann S."/>
            <person name="Bunk B."/>
            <person name="Jeske O."/>
            <person name="Meyerdierks A."/>
            <person name="Storesund J.E."/>
            <person name="Kallscheuer N."/>
            <person name="Luecker S."/>
            <person name="Lage O.M."/>
            <person name="Pohl T."/>
            <person name="Merkel B.J."/>
            <person name="Hornburger P."/>
            <person name="Mueller R.-W."/>
            <person name="Bruemmer F."/>
            <person name="Labrenz M."/>
            <person name="Spormann A.M."/>
            <person name="Op den Camp H."/>
            <person name="Overmann J."/>
            <person name="Amann R."/>
            <person name="Jetten M.S.M."/>
            <person name="Mascher T."/>
            <person name="Medema M.H."/>
            <person name="Devos D.P."/>
            <person name="Kaster A.-K."/>
            <person name="Ovreas L."/>
            <person name="Rohde M."/>
            <person name="Galperin M.Y."/>
            <person name="Jogler C."/>
        </authorList>
    </citation>
    <scope>NUCLEOTIDE SEQUENCE [LARGE SCALE GENOMIC DNA]</scope>
    <source>
        <strain evidence="1 2">Spa11</strain>
    </source>
</reference>